<sequence length="105" mass="11154">MLTKIFGIGFLVSFLGAGALFGTTCYYKSEAKRFKEALGVQQGQTRAANEQAQKLKDGVKTLIAACRGAVDKPDVFWNSMFKLTKTPAGKVPKGGVPGSVPGTVR</sequence>
<evidence type="ECO:0000256" key="1">
    <source>
        <dbReference type="SAM" id="Phobius"/>
    </source>
</evidence>
<reference evidence="2" key="1">
    <citation type="submission" date="2020-03" db="EMBL/GenBank/DDBJ databases">
        <title>The deep terrestrial virosphere.</title>
        <authorList>
            <person name="Holmfeldt K."/>
            <person name="Nilsson E."/>
            <person name="Simone D."/>
            <person name="Lopez-Fernandez M."/>
            <person name="Wu X."/>
            <person name="de Brujin I."/>
            <person name="Lundin D."/>
            <person name="Andersson A."/>
            <person name="Bertilsson S."/>
            <person name="Dopson M."/>
        </authorList>
    </citation>
    <scope>NUCLEOTIDE SEQUENCE</scope>
    <source>
        <strain evidence="2">TM448A00717</strain>
    </source>
</reference>
<accession>A0A6H1ZJM6</accession>
<proteinExistence type="predicted"/>
<dbReference type="EMBL" id="MT144052">
    <property type="protein sequence ID" value="QJA47669.1"/>
    <property type="molecule type" value="Genomic_DNA"/>
</dbReference>
<keyword evidence="1" id="KW-1133">Transmembrane helix</keyword>
<organism evidence="2">
    <name type="scientific">viral metagenome</name>
    <dbReference type="NCBI Taxonomy" id="1070528"/>
    <lineage>
        <taxon>unclassified sequences</taxon>
        <taxon>metagenomes</taxon>
        <taxon>organismal metagenomes</taxon>
    </lineage>
</organism>
<gene>
    <name evidence="2" type="ORF">TM448A00717_0022</name>
</gene>
<protein>
    <submittedName>
        <fullName evidence="2">Uncharacterized protein</fullName>
    </submittedName>
</protein>
<feature type="transmembrane region" description="Helical" evidence="1">
    <location>
        <begin position="6"/>
        <end position="27"/>
    </location>
</feature>
<name>A0A6H1ZJM6_9ZZZZ</name>
<keyword evidence="1" id="KW-0472">Membrane</keyword>
<keyword evidence="1" id="KW-0812">Transmembrane</keyword>
<evidence type="ECO:0000313" key="2">
    <source>
        <dbReference type="EMBL" id="QJA47669.1"/>
    </source>
</evidence>
<dbReference type="AlphaFoldDB" id="A0A6H1ZJM6"/>